<evidence type="ECO:0000256" key="1">
    <source>
        <dbReference type="SAM" id="SignalP"/>
    </source>
</evidence>
<dbReference type="AlphaFoldDB" id="A0A067CMW5"/>
<dbReference type="VEuPathDB" id="FungiDB:SPRG_06194"/>
<feature type="signal peptide" evidence="1">
    <location>
        <begin position="1"/>
        <end position="18"/>
    </location>
</feature>
<keyword evidence="1" id="KW-0732">Signal</keyword>
<gene>
    <name evidence="2" type="ORF">SPRG_06194</name>
</gene>
<dbReference type="KEGG" id="spar:SPRG_06194"/>
<proteinExistence type="predicted"/>
<organism evidence="2 3">
    <name type="scientific">Saprolegnia parasitica (strain CBS 223.65)</name>
    <dbReference type="NCBI Taxonomy" id="695850"/>
    <lineage>
        <taxon>Eukaryota</taxon>
        <taxon>Sar</taxon>
        <taxon>Stramenopiles</taxon>
        <taxon>Oomycota</taxon>
        <taxon>Saprolegniomycetes</taxon>
        <taxon>Saprolegniales</taxon>
        <taxon>Saprolegniaceae</taxon>
        <taxon>Saprolegnia</taxon>
    </lineage>
</organism>
<feature type="chain" id="PRO_5001638691" evidence="1">
    <location>
        <begin position="19"/>
        <end position="281"/>
    </location>
</feature>
<dbReference type="Proteomes" id="UP000030745">
    <property type="component" value="Unassembled WGS sequence"/>
</dbReference>
<evidence type="ECO:0000313" key="2">
    <source>
        <dbReference type="EMBL" id="KDO28147.1"/>
    </source>
</evidence>
<dbReference type="EMBL" id="KK583212">
    <property type="protein sequence ID" value="KDO28147.1"/>
    <property type="molecule type" value="Genomic_DNA"/>
</dbReference>
<protein>
    <submittedName>
        <fullName evidence="2">Uncharacterized protein</fullName>
    </submittedName>
</protein>
<accession>A0A067CMW5</accession>
<reference evidence="2 3" key="1">
    <citation type="journal article" date="2013" name="PLoS Genet.">
        <title>Distinctive expansion of potential virulence genes in the genome of the oomycete fish pathogen Saprolegnia parasitica.</title>
        <authorList>
            <person name="Jiang R.H."/>
            <person name="de Bruijn I."/>
            <person name="Haas B.J."/>
            <person name="Belmonte R."/>
            <person name="Lobach L."/>
            <person name="Christie J."/>
            <person name="van den Ackerveken G."/>
            <person name="Bottin A."/>
            <person name="Bulone V."/>
            <person name="Diaz-Moreno S.M."/>
            <person name="Dumas B."/>
            <person name="Fan L."/>
            <person name="Gaulin E."/>
            <person name="Govers F."/>
            <person name="Grenville-Briggs L.J."/>
            <person name="Horner N.R."/>
            <person name="Levin J.Z."/>
            <person name="Mammella M."/>
            <person name="Meijer H.J."/>
            <person name="Morris P."/>
            <person name="Nusbaum C."/>
            <person name="Oome S."/>
            <person name="Phillips A.J."/>
            <person name="van Rooyen D."/>
            <person name="Rzeszutek E."/>
            <person name="Saraiva M."/>
            <person name="Secombes C.J."/>
            <person name="Seidl M.F."/>
            <person name="Snel B."/>
            <person name="Stassen J.H."/>
            <person name="Sykes S."/>
            <person name="Tripathy S."/>
            <person name="van den Berg H."/>
            <person name="Vega-Arreguin J.C."/>
            <person name="Wawra S."/>
            <person name="Young S.K."/>
            <person name="Zeng Q."/>
            <person name="Dieguez-Uribeondo J."/>
            <person name="Russ C."/>
            <person name="Tyler B.M."/>
            <person name="van West P."/>
        </authorList>
    </citation>
    <scope>NUCLEOTIDE SEQUENCE [LARGE SCALE GENOMIC DNA]</scope>
    <source>
        <strain evidence="2 3">CBS 223.65</strain>
    </source>
</reference>
<name>A0A067CMW5_SAPPC</name>
<keyword evidence="3" id="KW-1185">Reference proteome</keyword>
<dbReference type="GeneID" id="24128553"/>
<dbReference type="OrthoDB" id="10333601at2759"/>
<evidence type="ECO:0000313" key="3">
    <source>
        <dbReference type="Proteomes" id="UP000030745"/>
    </source>
</evidence>
<dbReference type="RefSeq" id="XP_012200974.1">
    <property type="nucleotide sequence ID" value="XM_012345584.1"/>
</dbReference>
<sequence length="281" mass="30962">MPSALWVLLPDAVPVLVATPTCIDASDLASVIKRDFYATMPTLHLSVHTFDGQLLHAHELLPHFNGPESPLHIALLEPELSAVQEEPSHLRFYKDVDLARLADIAEPSKQHLVLLQPIPGSQQTRLFVRSIFRSLVTEILAVPTVLVTGPGKSSFLIYLLWTLVWTRHRVLVFFNDDVVLFNPLHGVDAIEVLPPMTDDVFWAMDLYVLHDAASVDLDAIPFGKVHSVRAAQSVISRCALATTLVALPDWDAKEVAMATTTCGVRTAAPLQRFVCDPARSS</sequence>
<dbReference type="OMA" id="WTLVWTR"/>